<dbReference type="SUPFAM" id="SSF117856">
    <property type="entry name" value="AF0104/ALDC/Ptd012-like"/>
    <property type="match status" value="2"/>
</dbReference>
<organism evidence="1 2">
    <name type="scientific">Kaustia mangrovi</name>
    <dbReference type="NCBI Taxonomy" id="2593653"/>
    <lineage>
        <taxon>Bacteria</taxon>
        <taxon>Pseudomonadati</taxon>
        <taxon>Pseudomonadota</taxon>
        <taxon>Alphaproteobacteria</taxon>
        <taxon>Hyphomicrobiales</taxon>
        <taxon>Parvibaculaceae</taxon>
        <taxon>Kaustia</taxon>
    </lineage>
</organism>
<evidence type="ECO:0000313" key="2">
    <source>
        <dbReference type="Proteomes" id="UP000593594"/>
    </source>
</evidence>
<gene>
    <name evidence="1" type="ORF">HW532_08115</name>
</gene>
<evidence type="ECO:0008006" key="3">
    <source>
        <dbReference type="Google" id="ProtNLM"/>
    </source>
</evidence>
<dbReference type="KEGG" id="kmn:HW532_08115"/>
<evidence type="ECO:0000313" key="1">
    <source>
        <dbReference type="EMBL" id="QPC42668.1"/>
    </source>
</evidence>
<accession>A0A7S8C3E7</accession>
<proteinExistence type="predicted"/>
<name>A0A7S8C3E7_9HYPH</name>
<dbReference type="Proteomes" id="UP000593594">
    <property type="component" value="Chromosome"/>
</dbReference>
<dbReference type="Gene3D" id="3.30.1330.80">
    <property type="entry name" value="Hypothetical protein, similar to alpha- acetolactate decarboxylase, domain 2"/>
    <property type="match status" value="2"/>
</dbReference>
<reference evidence="1 2" key="1">
    <citation type="submission" date="2020-06" db="EMBL/GenBank/DDBJ databases">
        <title>Genome sequence of 2 isolates from Red Sea Mangroves.</title>
        <authorList>
            <person name="Sefrji F."/>
            <person name="Michoud G."/>
            <person name="Merlino G."/>
            <person name="Daffonchio D."/>
        </authorList>
    </citation>
    <scope>NUCLEOTIDE SEQUENCE [LARGE SCALE GENOMIC DNA]</scope>
    <source>
        <strain evidence="1 2">R1DC25</strain>
    </source>
</reference>
<dbReference type="EMBL" id="CP058214">
    <property type="protein sequence ID" value="QPC42668.1"/>
    <property type="molecule type" value="Genomic_DNA"/>
</dbReference>
<dbReference type="RefSeq" id="WP_213163905.1">
    <property type="nucleotide sequence ID" value="NZ_CP058214.1"/>
</dbReference>
<protein>
    <recommendedName>
        <fullName evidence="3">DUF296 domain-containing protein</fullName>
    </recommendedName>
</protein>
<dbReference type="AlphaFoldDB" id="A0A7S8C3E7"/>
<sequence>MSRSHLIRHPGPPTTPRRHVIRGVAREVSAELPAGAILMDAVAAAMEDIGSDCAVLRLDGLEMGPYDYVMPAASPDEEHAAWYSAVHSGTAARLDCATAMVGRRDGDWFLHCHALWDVDTPQPKAGHLLPDRVTLAAPARISGLAFDGGCFDVTPDAETNFSFFRPRRTGPTEETNAAIVTLAPHEDLSAAIGELSRELGLVAPTLLGIGSLIGADFTDAPSMPSPISEVLLLDGAGVGSDGRPDLPMLCVDPQGNLFRGHIAPGGAPVCVTFELILADL</sequence>
<keyword evidence="2" id="KW-1185">Reference proteome</keyword>